<dbReference type="AlphaFoldDB" id="A0A841ERY3"/>
<sequence length="296" mass="30572">MYCFETGAFCWKQINTGNEIVSKLLSTSNVFLVNQAIGITAESTTNFRVDANVGGSTIATGVWSRGTIQTDVSTSAYYFRSATRTANNLNIGSIVHYIASQGTLGSNNTIAEQVGFYVDSTLLAGNTNIAFKSSVPAGANNWGIYNVGTAKSYFGGNVLIGSTTDSGDKLQVTGTAKIQHLKGGTSAPTISAGIGAGTSPTISITGSDLCGTITIITGTSPMANAVLVSISFNVAYGTAPIVIIKEANVNAVGMNTVYVPANGQSNGTTATAFNLTTGPTALAASTTYMYYYQVMQ</sequence>
<proteinExistence type="predicted"/>
<organism evidence="1 2">
    <name type="scientific">Arcicella rosea</name>
    <dbReference type="NCBI Taxonomy" id="502909"/>
    <lineage>
        <taxon>Bacteria</taxon>
        <taxon>Pseudomonadati</taxon>
        <taxon>Bacteroidota</taxon>
        <taxon>Cytophagia</taxon>
        <taxon>Cytophagales</taxon>
        <taxon>Flectobacillaceae</taxon>
        <taxon>Arcicella</taxon>
    </lineage>
</organism>
<name>A0A841ERY3_9BACT</name>
<evidence type="ECO:0000313" key="1">
    <source>
        <dbReference type="EMBL" id="MBB6005044.1"/>
    </source>
</evidence>
<accession>A0A841ERY3</accession>
<dbReference type="EMBL" id="JACHKT010000034">
    <property type="protein sequence ID" value="MBB6005044.1"/>
    <property type="molecule type" value="Genomic_DNA"/>
</dbReference>
<gene>
    <name evidence="1" type="ORF">HNP25_003715</name>
</gene>
<comment type="caution">
    <text evidence="1">The sequence shown here is derived from an EMBL/GenBank/DDBJ whole genome shotgun (WGS) entry which is preliminary data.</text>
</comment>
<dbReference type="RefSeq" id="WP_184136504.1">
    <property type="nucleotide sequence ID" value="NZ_JACHKT010000034.1"/>
</dbReference>
<reference evidence="1 2" key="1">
    <citation type="submission" date="2020-08" db="EMBL/GenBank/DDBJ databases">
        <title>Functional genomics of gut bacteria from endangered species of beetles.</title>
        <authorList>
            <person name="Carlos-Shanley C."/>
        </authorList>
    </citation>
    <scope>NUCLEOTIDE SEQUENCE [LARGE SCALE GENOMIC DNA]</scope>
    <source>
        <strain evidence="1 2">S00070</strain>
    </source>
</reference>
<evidence type="ECO:0000313" key="2">
    <source>
        <dbReference type="Proteomes" id="UP000524404"/>
    </source>
</evidence>
<protein>
    <submittedName>
        <fullName evidence="1">Uncharacterized protein</fullName>
    </submittedName>
</protein>
<keyword evidence="2" id="KW-1185">Reference proteome</keyword>
<dbReference type="Proteomes" id="UP000524404">
    <property type="component" value="Unassembled WGS sequence"/>
</dbReference>